<sequence length="125" mass="14495">MSSLESLATLNQLMKRVPSKRVRRERNQQNIGAFIRRASGKPGKQTAGVSKTPADEQKRPRVTEAESRAKRNAETLRAAGRLQTKKSREIQEEVLELMRAQKEHRKPKMKQKQKLSFYDFEDDED</sequence>
<dbReference type="Proteomes" id="UP001149813">
    <property type="component" value="Unassembled WGS sequence"/>
</dbReference>
<reference evidence="2" key="1">
    <citation type="submission" date="2022-07" db="EMBL/GenBank/DDBJ databases">
        <title>Phylogenomic reconstructions and comparative analyses of Kickxellomycotina fungi.</title>
        <authorList>
            <person name="Reynolds N.K."/>
            <person name="Stajich J.E."/>
            <person name="Barry K."/>
            <person name="Grigoriev I.V."/>
            <person name="Crous P."/>
            <person name="Smith M.E."/>
        </authorList>
    </citation>
    <scope>NUCLEOTIDE SEQUENCE</scope>
    <source>
        <strain evidence="2">NBRC 32514</strain>
    </source>
</reference>
<protein>
    <submittedName>
        <fullName evidence="2">Uncharacterized protein</fullName>
    </submittedName>
</protein>
<gene>
    <name evidence="2" type="ORF">LPJ53_000185</name>
</gene>
<dbReference type="EMBL" id="JANBOJ010000002">
    <property type="protein sequence ID" value="KAJ1725706.1"/>
    <property type="molecule type" value="Genomic_DNA"/>
</dbReference>
<name>A0A9W7Y648_9FUNG</name>
<accession>A0A9W7Y648</accession>
<proteinExistence type="predicted"/>
<evidence type="ECO:0000313" key="3">
    <source>
        <dbReference type="Proteomes" id="UP001149813"/>
    </source>
</evidence>
<feature type="region of interest" description="Disordered" evidence="1">
    <location>
        <begin position="1"/>
        <end position="85"/>
    </location>
</feature>
<keyword evidence="3" id="KW-1185">Reference proteome</keyword>
<organism evidence="2 3">
    <name type="scientific">Coemansia erecta</name>
    <dbReference type="NCBI Taxonomy" id="147472"/>
    <lineage>
        <taxon>Eukaryota</taxon>
        <taxon>Fungi</taxon>
        <taxon>Fungi incertae sedis</taxon>
        <taxon>Zoopagomycota</taxon>
        <taxon>Kickxellomycotina</taxon>
        <taxon>Kickxellomycetes</taxon>
        <taxon>Kickxellales</taxon>
        <taxon>Kickxellaceae</taxon>
        <taxon>Coemansia</taxon>
    </lineage>
</organism>
<feature type="region of interest" description="Disordered" evidence="1">
    <location>
        <begin position="102"/>
        <end position="125"/>
    </location>
</feature>
<evidence type="ECO:0000256" key="1">
    <source>
        <dbReference type="SAM" id="MobiDB-lite"/>
    </source>
</evidence>
<feature type="compositionally biased region" description="Polar residues" evidence="1">
    <location>
        <begin position="1"/>
        <end position="12"/>
    </location>
</feature>
<evidence type="ECO:0000313" key="2">
    <source>
        <dbReference type="EMBL" id="KAJ1725706.1"/>
    </source>
</evidence>
<dbReference type="OrthoDB" id="5587374at2759"/>
<feature type="compositionally biased region" description="Basic residues" evidence="1">
    <location>
        <begin position="102"/>
        <end position="113"/>
    </location>
</feature>
<comment type="caution">
    <text evidence="2">The sequence shown here is derived from an EMBL/GenBank/DDBJ whole genome shotgun (WGS) entry which is preliminary data.</text>
</comment>
<feature type="compositionally biased region" description="Basic and acidic residues" evidence="1">
    <location>
        <begin position="53"/>
        <end position="74"/>
    </location>
</feature>
<dbReference type="AlphaFoldDB" id="A0A9W7Y648"/>